<evidence type="ECO:0000313" key="1">
    <source>
        <dbReference type="EMBL" id="ELT94709.1"/>
    </source>
</evidence>
<dbReference type="HOGENOM" id="CLU_1241169_0_0_1"/>
<accession>R7TM30</accession>
<sequence length="223" mass="25851">MSTINDIMEAMKCLNQADKMPLFAVPYDKLRQIPLAKPSETTTVSRCEQLNMIEARMEKHEKLIAENSSRVTAVNTRATSLGFSVDVCLDILRSNNPYHHSPTPATSTYCLEVNASDASTLLNGDFWPEGVRIRRYHMRRDKAETASKSIEDYFPTTWVIRNQEKLRAEKMSKSLQTGQQHNFWTEVQRMRRKHNPTIQDVDGVTEQDDIRDLFCEKYKELYN</sequence>
<dbReference type="EMBL" id="KB309354">
    <property type="protein sequence ID" value="ELT94709.1"/>
    <property type="molecule type" value="Genomic_DNA"/>
</dbReference>
<organism evidence="1">
    <name type="scientific">Capitella teleta</name>
    <name type="common">Polychaete worm</name>
    <dbReference type="NCBI Taxonomy" id="283909"/>
    <lineage>
        <taxon>Eukaryota</taxon>
        <taxon>Metazoa</taxon>
        <taxon>Spiralia</taxon>
        <taxon>Lophotrochozoa</taxon>
        <taxon>Annelida</taxon>
        <taxon>Polychaeta</taxon>
        <taxon>Sedentaria</taxon>
        <taxon>Scolecida</taxon>
        <taxon>Capitellidae</taxon>
        <taxon>Capitella</taxon>
    </lineage>
</organism>
<dbReference type="AlphaFoldDB" id="R7TM30"/>
<dbReference type="OrthoDB" id="7323539at2759"/>
<reference evidence="2" key="3">
    <citation type="submission" date="2015-06" db="UniProtKB">
        <authorList>
            <consortium name="EnsemblMetazoa"/>
        </authorList>
    </citation>
    <scope>IDENTIFICATION</scope>
</reference>
<dbReference type="Proteomes" id="UP000014760">
    <property type="component" value="Unassembled WGS sequence"/>
</dbReference>
<reference evidence="1 3" key="2">
    <citation type="journal article" date="2013" name="Nature">
        <title>Insights into bilaterian evolution from three spiralian genomes.</title>
        <authorList>
            <person name="Simakov O."/>
            <person name="Marletaz F."/>
            <person name="Cho S.J."/>
            <person name="Edsinger-Gonzales E."/>
            <person name="Havlak P."/>
            <person name="Hellsten U."/>
            <person name="Kuo D.H."/>
            <person name="Larsson T."/>
            <person name="Lv J."/>
            <person name="Arendt D."/>
            <person name="Savage R."/>
            <person name="Osoegawa K."/>
            <person name="de Jong P."/>
            <person name="Grimwood J."/>
            <person name="Chapman J.A."/>
            <person name="Shapiro H."/>
            <person name="Aerts A."/>
            <person name="Otillar R.P."/>
            <person name="Terry A.Y."/>
            <person name="Boore J.L."/>
            <person name="Grigoriev I.V."/>
            <person name="Lindberg D.R."/>
            <person name="Seaver E.C."/>
            <person name="Weisblat D.A."/>
            <person name="Putnam N.H."/>
            <person name="Rokhsar D.S."/>
        </authorList>
    </citation>
    <scope>NUCLEOTIDE SEQUENCE</scope>
    <source>
        <strain evidence="1 3">I ESC-2004</strain>
    </source>
</reference>
<evidence type="ECO:0000313" key="2">
    <source>
        <dbReference type="EnsemblMetazoa" id="CapteP209370"/>
    </source>
</evidence>
<evidence type="ECO:0000313" key="3">
    <source>
        <dbReference type="Proteomes" id="UP000014760"/>
    </source>
</evidence>
<gene>
    <name evidence="1" type="ORF">CAPTEDRAFT_209370</name>
</gene>
<protein>
    <submittedName>
        <fullName evidence="1 2">Uncharacterized protein</fullName>
    </submittedName>
</protein>
<reference evidence="3" key="1">
    <citation type="submission" date="2012-12" db="EMBL/GenBank/DDBJ databases">
        <authorList>
            <person name="Hellsten U."/>
            <person name="Grimwood J."/>
            <person name="Chapman J.A."/>
            <person name="Shapiro H."/>
            <person name="Aerts A."/>
            <person name="Otillar R.P."/>
            <person name="Terry A.Y."/>
            <person name="Boore J.L."/>
            <person name="Simakov O."/>
            <person name="Marletaz F."/>
            <person name="Cho S.-J."/>
            <person name="Edsinger-Gonzales E."/>
            <person name="Havlak P."/>
            <person name="Kuo D.-H."/>
            <person name="Larsson T."/>
            <person name="Lv J."/>
            <person name="Arendt D."/>
            <person name="Savage R."/>
            <person name="Osoegawa K."/>
            <person name="de Jong P."/>
            <person name="Lindberg D.R."/>
            <person name="Seaver E.C."/>
            <person name="Weisblat D.A."/>
            <person name="Putnam N.H."/>
            <person name="Grigoriev I.V."/>
            <person name="Rokhsar D.S."/>
        </authorList>
    </citation>
    <scope>NUCLEOTIDE SEQUENCE</scope>
    <source>
        <strain evidence="3">I ESC-2004</strain>
    </source>
</reference>
<dbReference type="EnsemblMetazoa" id="CapteT209370">
    <property type="protein sequence ID" value="CapteP209370"/>
    <property type="gene ID" value="CapteG209370"/>
</dbReference>
<keyword evidence="3" id="KW-1185">Reference proteome</keyword>
<proteinExistence type="predicted"/>
<dbReference type="EMBL" id="AMQN01012184">
    <property type="status" value="NOT_ANNOTATED_CDS"/>
    <property type="molecule type" value="Genomic_DNA"/>
</dbReference>
<name>R7TM30_CAPTE</name>